<accession>A0A1A9USR3</accession>
<reference evidence="1" key="1">
    <citation type="submission" date="2020-05" db="UniProtKB">
        <authorList>
            <consortium name="EnsemblMetazoa"/>
        </authorList>
    </citation>
    <scope>IDENTIFICATION</scope>
    <source>
        <strain evidence="1">TTRI</strain>
    </source>
</reference>
<dbReference type="AlphaFoldDB" id="A0A1A9USR3"/>
<keyword evidence="2" id="KW-1185">Reference proteome</keyword>
<dbReference type="VEuPathDB" id="VectorBase:GAUT014120"/>
<evidence type="ECO:0000313" key="1">
    <source>
        <dbReference type="EnsemblMetazoa" id="GAUT014120-PA"/>
    </source>
</evidence>
<evidence type="ECO:0000313" key="2">
    <source>
        <dbReference type="Proteomes" id="UP000078200"/>
    </source>
</evidence>
<dbReference type="Proteomes" id="UP000078200">
    <property type="component" value="Unassembled WGS sequence"/>
</dbReference>
<proteinExistence type="predicted"/>
<dbReference type="EnsemblMetazoa" id="GAUT014120-RA">
    <property type="protein sequence ID" value="GAUT014120-PA"/>
    <property type="gene ID" value="GAUT014120"/>
</dbReference>
<sequence length="133" mass="15324">MIGMGMSRMSMGCMSKWSFPMAGCCRSRTEIWTDNRRLRCCSTAKQGNIFAKLALKGGRKMKAPIYGEMDMLMMFTYMYVLCNNQPKGTHITHQYVPVCTFALYELSQYDNIISNWYFIELHRSAIGQATLNK</sequence>
<protein>
    <submittedName>
        <fullName evidence="1">Uncharacterized protein</fullName>
    </submittedName>
</protein>
<name>A0A1A9USR3_GLOAU</name>
<organism evidence="1 2">
    <name type="scientific">Glossina austeni</name>
    <name type="common">Savannah tsetse fly</name>
    <dbReference type="NCBI Taxonomy" id="7395"/>
    <lineage>
        <taxon>Eukaryota</taxon>
        <taxon>Metazoa</taxon>
        <taxon>Ecdysozoa</taxon>
        <taxon>Arthropoda</taxon>
        <taxon>Hexapoda</taxon>
        <taxon>Insecta</taxon>
        <taxon>Pterygota</taxon>
        <taxon>Neoptera</taxon>
        <taxon>Endopterygota</taxon>
        <taxon>Diptera</taxon>
        <taxon>Brachycera</taxon>
        <taxon>Muscomorpha</taxon>
        <taxon>Hippoboscoidea</taxon>
        <taxon>Glossinidae</taxon>
        <taxon>Glossina</taxon>
    </lineage>
</organism>